<dbReference type="PANTHER" id="PTHR11276:SF21">
    <property type="entry name" value="DNA NUCLEOTIDYLEXOTRANSFERASE"/>
    <property type="match status" value="1"/>
</dbReference>
<evidence type="ECO:0000256" key="8">
    <source>
        <dbReference type="ARBA" id="ARBA00023242"/>
    </source>
</evidence>
<dbReference type="Ensembl" id="ENSPTXT00000010024.1">
    <property type="protein sequence ID" value="ENSPTXP00000009688.1"/>
    <property type="gene ID" value="ENSPTXG00000006924.1"/>
</dbReference>
<dbReference type="FunFam" id="1.10.150.20:FF:000010">
    <property type="entry name" value="DNA polymerase lambda"/>
    <property type="match status" value="1"/>
</dbReference>
<dbReference type="Gene3D" id="1.10.150.20">
    <property type="entry name" value="5' to 3' exonuclease, C-terminal subdomain"/>
    <property type="match status" value="1"/>
</dbReference>
<dbReference type="GO" id="GO:0046872">
    <property type="term" value="F:metal ion binding"/>
    <property type="evidence" value="ECO:0007669"/>
    <property type="project" value="UniProtKB-UniRule"/>
</dbReference>
<keyword evidence="7 9" id="KW-0460">Magnesium</keyword>
<comment type="similarity">
    <text evidence="3 9">Belongs to the DNA polymerase type-X family.</text>
</comment>
<dbReference type="GO" id="GO:0005634">
    <property type="term" value="C:nucleus"/>
    <property type="evidence" value="ECO:0007669"/>
    <property type="project" value="UniProtKB-SubCell"/>
</dbReference>
<evidence type="ECO:0000256" key="10">
    <source>
        <dbReference type="PIRSR" id="PIRSR000817-1"/>
    </source>
</evidence>
<dbReference type="FunFam" id="3.30.210.10:FF:000003">
    <property type="entry name" value="DNA nucleotidylexotransferase"/>
    <property type="match status" value="1"/>
</dbReference>
<reference evidence="12" key="1">
    <citation type="submission" date="2025-08" db="UniProtKB">
        <authorList>
            <consortium name="Ensembl"/>
        </authorList>
    </citation>
    <scope>IDENTIFICATION</scope>
</reference>
<evidence type="ECO:0000256" key="9">
    <source>
        <dbReference type="PIRNR" id="PIRNR000817"/>
    </source>
</evidence>
<dbReference type="SMART" id="SM00292">
    <property type="entry name" value="BRCT"/>
    <property type="match status" value="1"/>
</dbReference>
<dbReference type="PANTHER" id="PTHR11276">
    <property type="entry name" value="DNA POLYMERASE TYPE-X FAMILY MEMBER"/>
    <property type="match status" value="1"/>
</dbReference>
<dbReference type="CDD" id="cd00141">
    <property type="entry name" value="NT_POLXc"/>
    <property type="match status" value="1"/>
</dbReference>
<feature type="domain" description="BRCT" evidence="11">
    <location>
        <begin position="27"/>
        <end position="124"/>
    </location>
</feature>
<dbReference type="Gene3D" id="3.30.210.10">
    <property type="entry name" value="DNA polymerase, thumb domain"/>
    <property type="match status" value="1"/>
</dbReference>
<dbReference type="InterPro" id="IPR036420">
    <property type="entry name" value="BRCT_dom_sf"/>
</dbReference>
<proteinExistence type="inferred from homology"/>
<dbReference type="PIRSF" id="PIRSF000817">
    <property type="entry name" value="DNA_NT"/>
    <property type="match status" value="1"/>
</dbReference>
<comment type="subcellular location">
    <subcellularLocation>
        <location evidence="2 9">Nucleus</location>
    </subcellularLocation>
</comment>
<evidence type="ECO:0000313" key="13">
    <source>
        <dbReference type="Proteomes" id="UP000472273"/>
    </source>
</evidence>
<dbReference type="InterPro" id="IPR029398">
    <property type="entry name" value="PolB_thumb"/>
</dbReference>
<keyword evidence="4 9" id="KW-0808">Transferase</keyword>
<dbReference type="Pfam" id="PF14792">
    <property type="entry name" value="DNA_pol_B_palm"/>
    <property type="match status" value="1"/>
</dbReference>
<dbReference type="InterPro" id="IPR037160">
    <property type="entry name" value="DNA_Pol_thumb_sf"/>
</dbReference>
<keyword evidence="13" id="KW-1185">Reference proteome</keyword>
<dbReference type="InterPro" id="IPR027421">
    <property type="entry name" value="DNA_pol_lamdba_lyase_dom_sf"/>
</dbReference>
<evidence type="ECO:0000256" key="6">
    <source>
        <dbReference type="ARBA" id="ARBA00022723"/>
    </source>
</evidence>
<dbReference type="PROSITE" id="PS50172">
    <property type="entry name" value="BRCT"/>
    <property type="match status" value="1"/>
</dbReference>
<comment type="cofactor">
    <cofactor evidence="1 10">
        <name>Mg(2+)</name>
        <dbReference type="ChEBI" id="CHEBI:18420"/>
    </cofactor>
</comment>
<gene>
    <name evidence="12" type="primary">DNTT</name>
</gene>
<organism evidence="12 13">
    <name type="scientific">Pseudonaja textilis</name>
    <name type="common">Eastern brown snake</name>
    <dbReference type="NCBI Taxonomy" id="8673"/>
    <lineage>
        <taxon>Eukaryota</taxon>
        <taxon>Metazoa</taxon>
        <taxon>Chordata</taxon>
        <taxon>Craniata</taxon>
        <taxon>Vertebrata</taxon>
        <taxon>Euteleostomi</taxon>
        <taxon>Lepidosauria</taxon>
        <taxon>Squamata</taxon>
        <taxon>Bifurcata</taxon>
        <taxon>Unidentata</taxon>
        <taxon>Episquamata</taxon>
        <taxon>Toxicofera</taxon>
        <taxon>Serpentes</taxon>
        <taxon>Colubroidea</taxon>
        <taxon>Elapidae</taxon>
        <taxon>Hydrophiinae</taxon>
        <taxon>Pseudonaja</taxon>
    </lineage>
</organism>
<dbReference type="SMART" id="SM00483">
    <property type="entry name" value="POLXc"/>
    <property type="match status" value="1"/>
</dbReference>
<dbReference type="PRINTS" id="PR00871">
    <property type="entry name" value="DNAPOLXTDT"/>
</dbReference>
<dbReference type="GO" id="GO:0003677">
    <property type="term" value="F:DNA binding"/>
    <property type="evidence" value="ECO:0007669"/>
    <property type="project" value="UniProtKB-UniRule"/>
</dbReference>
<feature type="binding site" evidence="10">
    <location>
        <position position="306"/>
    </location>
    <ligand>
        <name>Mg(2+)</name>
        <dbReference type="ChEBI" id="CHEBI:18420"/>
    </ligand>
</feature>
<dbReference type="InterPro" id="IPR022312">
    <property type="entry name" value="DNA_pol_X"/>
</dbReference>
<dbReference type="GO" id="GO:0006303">
    <property type="term" value="P:double-strand break repair via nonhomologous end joining"/>
    <property type="evidence" value="ECO:0007669"/>
    <property type="project" value="TreeGrafter"/>
</dbReference>
<dbReference type="GeneTree" id="ENSGT00940000158584"/>
<dbReference type="Pfam" id="PF10391">
    <property type="entry name" value="DNA_pol_lambd_f"/>
    <property type="match status" value="1"/>
</dbReference>
<sequence length="474" mass="55199">MNKIKTTSFSPMRKRQKRMQIAIPLSSYKIEFRDIIIFIVERKMGMTRRAFLMDLARRKGFQVENEFSDRVTHIVAENNSCSEILGWLYKHKMEDSSRFRILDISWLTACMEVGRPVDSEKYQLPVSQMKQCESNGMGRDALEILVENYEFNENKEFCLAFGRAASLLKCLPFTVVRVNDIEGLPWMGKQVREIIEVCYVTSVLNDENYRSIKLFTSVFGVGLRTSEKWYRMGLRTLEEVKCNKNLTLTRMQKAGFFYYDDLISSVSKAEADATTRIVQDTVWKILPNAVVTLTGGFRRGKQTGHDVDFLITVPGSRQEEELLHPVIDIWKKQELLLYYDLIESTFENTKFPSRKVDALDHFQKCFAILKVHKERVNKGSAVQSNVFAEEGTKDWKAIRVDLVVTPFQHYAFALLGWTGSRQFERDLRRYATHEKKMMLDNHALYDKTKVIAANEEEIFSHLGLDYLEPWERNA</sequence>
<name>A0A670YJI2_PSETE</name>
<dbReference type="GO" id="GO:0003912">
    <property type="term" value="F:DNA nucleotidylexotransferase activity"/>
    <property type="evidence" value="ECO:0007669"/>
    <property type="project" value="TreeGrafter"/>
</dbReference>
<dbReference type="SUPFAM" id="SSF47802">
    <property type="entry name" value="DNA polymerase beta, N-terminal domain-like"/>
    <property type="match status" value="1"/>
</dbReference>
<dbReference type="SUPFAM" id="SSF81585">
    <property type="entry name" value="PsbU/PolX domain-like"/>
    <property type="match status" value="1"/>
</dbReference>
<dbReference type="InterPro" id="IPR018944">
    <property type="entry name" value="DNA_pol_lambd_fingers_domain"/>
</dbReference>
<evidence type="ECO:0000256" key="1">
    <source>
        <dbReference type="ARBA" id="ARBA00001946"/>
    </source>
</evidence>
<dbReference type="InterPro" id="IPR001726">
    <property type="entry name" value="TdT/Mu"/>
</dbReference>
<dbReference type="FunFam" id="3.40.50.10190:FF:000035">
    <property type="entry name" value="DNA-directed DNA/RNA polymerase mu"/>
    <property type="match status" value="1"/>
</dbReference>
<dbReference type="Proteomes" id="UP000472273">
    <property type="component" value="Unplaced"/>
</dbReference>
<dbReference type="InterPro" id="IPR001357">
    <property type="entry name" value="BRCT_dom"/>
</dbReference>
<dbReference type="SUPFAM" id="SSF81301">
    <property type="entry name" value="Nucleotidyltransferase"/>
    <property type="match status" value="1"/>
</dbReference>
<keyword evidence="6 9" id="KW-0479">Metal-binding</keyword>
<dbReference type="Pfam" id="PF14791">
    <property type="entry name" value="DNA_pol_B_thumb"/>
    <property type="match status" value="1"/>
</dbReference>
<evidence type="ECO:0000256" key="5">
    <source>
        <dbReference type="ARBA" id="ARBA00022695"/>
    </source>
</evidence>
<dbReference type="InterPro" id="IPR019843">
    <property type="entry name" value="DNA_pol-X_BS"/>
</dbReference>
<feature type="binding site" evidence="10">
    <location>
        <position position="308"/>
    </location>
    <ligand>
        <name>Mg(2+)</name>
        <dbReference type="ChEBI" id="CHEBI:18420"/>
    </ligand>
</feature>
<accession>A0A670YJI2</accession>
<keyword evidence="5 9" id="KW-0548">Nucleotidyltransferase</keyword>
<protein>
    <submittedName>
        <fullName evidence="12">DNA nucleotidylexotransferase</fullName>
    </submittedName>
</protein>
<evidence type="ECO:0000256" key="3">
    <source>
        <dbReference type="ARBA" id="ARBA00008323"/>
    </source>
</evidence>
<feature type="binding site" evidence="10">
    <location>
        <position position="401"/>
    </location>
    <ligand>
        <name>Mg(2+)</name>
        <dbReference type="ChEBI" id="CHEBI:18420"/>
    </ligand>
</feature>
<dbReference type="FunFam" id="3.30.460.10:FF:000028">
    <property type="entry name" value="DNA nucleotidylexotransferase"/>
    <property type="match status" value="1"/>
</dbReference>
<dbReference type="Gene3D" id="1.10.150.110">
    <property type="entry name" value="DNA polymerase beta, N-terminal domain-like"/>
    <property type="match status" value="1"/>
</dbReference>
<dbReference type="GO" id="GO:0003887">
    <property type="term" value="F:DNA-directed DNA polymerase activity"/>
    <property type="evidence" value="ECO:0007669"/>
    <property type="project" value="UniProtKB-UniRule"/>
</dbReference>
<evidence type="ECO:0000256" key="4">
    <source>
        <dbReference type="ARBA" id="ARBA00022679"/>
    </source>
</evidence>
<dbReference type="Gene3D" id="3.30.460.10">
    <property type="entry name" value="Beta Polymerase, domain 2"/>
    <property type="match status" value="1"/>
</dbReference>
<reference evidence="12" key="2">
    <citation type="submission" date="2025-09" db="UniProtKB">
        <authorList>
            <consortium name="Ensembl"/>
        </authorList>
    </citation>
    <scope>IDENTIFICATION</scope>
</reference>
<dbReference type="InterPro" id="IPR043519">
    <property type="entry name" value="NT_sf"/>
</dbReference>
<dbReference type="SUPFAM" id="SSF52113">
    <property type="entry name" value="BRCT domain"/>
    <property type="match status" value="1"/>
</dbReference>
<evidence type="ECO:0000256" key="2">
    <source>
        <dbReference type="ARBA" id="ARBA00004123"/>
    </source>
</evidence>
<keyword evidence="8 9" id="KW-0539">Nucleus</keyword>
<dbReference type="InterPro" id="IPR002054">
    <property type="entry name" value="DNA-dir_DNA_pol_X"/>
</dbReference>
<evidence type="ECO:0000313" key="12">
    <source>
        <dbReference type="Ensembl" id="ENSPTXP00000009688.1"/>
    </source>
</evidence>
<dbReference type="Gene3D" id="3.40.50.10190">
    <property type="entry name" value="BRCT domain"/>
    <property type="match status" value="1"/>
</dbReference>
<dbReference type="InterPro" id="IPR028207">
    <property type="entry name" value="DNA_pol_B_palm_palm"/>
</dbReference>
<dbReference type="PROSITE" id="PS00522">
    <property type="entry name" value="DNA_POLYMERASE_X"/>
    <property type="match status" value="1"/>
</dbReference>
<dbReference type="AlphaFoldDB" id="A0A670YJI2"/>
<dbReference type="Pfam" id="PF00533">
    <property type="entry name" value="BRCT"/>
    <property type="match status" value="1"/>
</dbReference>
<evidence type="ECO:0000256" key="7">
    <source>
        <dbReference type="ARBA" id="ARBA00022842"/>
    </source>
</evidence>
<evidence type="ECO:0000259" key="11">
    <source>
        <dbReference type="PROSITE" id="PS50172"/>
    </source>
</evidence>
<dbReference type="PRINTS" id="PR00869">
    <property type="entry name" value="DNAPOLX"/>
</dbReference>